<keyword evidence="8 10" id="KW-0333">Golgi apparatus</keyword>
<comment type="subcellular location">
    <subcellularLocation>
        <location evidence="1 10">Golgi apparatus membrane</location>
        <topology evidence="1 10">Single-pass type II membrane protein</topology>
    </subcellularLocation>
</comment>
<dbReference type="InterPro" id="IPR002659">
    <property type="entry name" value="Glyco_trans_31"/>
</dbReference>
<evidence type="ECO:0000256" key="5">
    <source>
        <dbReference type="ARBA" id="ARBA00022692"/>
    </source>
</evidence>
<protein>
    <recommendedName>
        <fullName evidence="10">Hexosyltransferase</fullName>
        <ecNumber evidence="10">2.4.1.-</ecNumber>
    </recommendedName>
</protein>
<evidence type="ECO:0000313" key="12">
    <source>
        <dbReference type="WBParaSite" id="L893_g5604.t1"/>
    </source>
</evidence>
<dbReference type="Gene3D" id="3.90.550.50">
    <property type="match status" value="1"/>
</dbReference>
<evidence type="ECO:0000313" key="11">
    <source>
        <dbReference type="Proteomes" id="UP000095287"/>
    </source>
</evidence>
<name>A0A1I8AHB5_9BILA</name>
<dbReference type="AlphaFoldDB" id="A0A1I8AHB5"/>
<reference evidence="12" key="1">
    <citation type="submission" date="2016-11" db="UniProtKB">
        <authorList>
            <consortium name="WormBaseParasite"/>
        </authorList>
    </citation>
    <scope>IDENTIFICATION</scope>
</reference>
<evidence type="ECO:0000256" key="2">
    <source>
        <dbReference type="ARBA" id="ARBA00008661"/>
    </source>
</evidence>
<dbReference type="Proteomes" id="UP000095287">
    <property type="component" value="Unplaced"/>
</dbReference>
<keyword evidence="9" id="KW-0472">Membrane</keyword>
<accession>A0A1I8AHB5</accession>
<dbReference type="Pfam" id="PF01762">
    <property type="entry name" value="Galactosyl_T"/>
    <property type="match status" value="1"/>
</dbReference>
<keyword evidence="5" id="KW-0812">Transmembrane</keyword>
<dbReference type="PANTHER" id="PTHR11214:SF314">
    <property type="entry name" value="HEXOSYLTRANSFERASE"/>
    <property type="match status" value="1"/>
</dbReference>
<evidence type="ECO:0000256" key="6">
    <source>
        <dbReference type="ARBA" id="ARBA00022968"/>
    </source>
</evidence>
<evidence type="ECO:0000256" key="10">
    <source>
        <dbReference type="RuleBase" id="RU363063"/>
    </source>
</evidence>
<evidence type="ECO:0000256" key="4">
    <source>
        <dbReference type="ARBA" id="ARBA00022679"/>
    </source>
</evidence>
<evidence type="ECO:0000256" key="9">
    <source>
        <dbReference type="ARBA" id="ARBA00023136"/>
    </source>
</evidence>
<evidence type="ECO:0000256" key="3">
    <source>
        <dbReference type="ARBA" id="ARBA00022676"/>
    </source>
</evidence>
<evidence type="ECO:0000256" key="7">
    <source>
        <dbReference type="ARBA" id="ARBA00022989"/>
    </source>
</evidence>
<keyword evidence="11" id="KW-1185">Reference proteome</keyword>
<proteinExistence type="inferred from homology"/>
<comment type="similarity">
    <text evidence="2 10">Belongs to the glycosyltransferase 31 family.</text>
</comment>
<dbReference type="WBParaSite" id="L893_g5604.t1">
    <property type="protein sequence ID" value="L893_g5604.t1"/>
    <property type="gene ID" value="L893_g5604"/>
</dbReference>
<dbReference type="EC" id="2.4.1.-" evidence="10"/>
<keyword evidence="3 10" id="KW-0328">Glycosyltransferase</keyword>
<evidence type="ECO:0000256" key="1">
    <source>
        <dbReference type="ARBA" id="ARBA00004323"/>
    </source>
</evidence>
<evidence type="ECO:0000256" key="8">
    <source>
        <dbReference type="ARBA" id="ARBA00023034"/>
    </source>
</evidence>
<keyword evidence="7" id="KW-1133">Transmembrane helix</keyword>
<organism evidence="11 12">
    <name type="scientific">Steinernema glaseri</name>
    <dbReference type="NCBI Taxonomy" id="37863"/>
    <lineage>
        <taxon>Eukaryota</taxon>
        <taxon>Metazoa</taxon>
        <taxon>Ecdysozoa</taxon>
        <taxon>Nematoda</taxon>
        <taxon>Chromadorea</taxon>
        <taxon>Rhabditida</taxon>
        <taxon>Tylenchina</taxon>
        <taxon>Panagrolaimomorpha</taxon>
        <taxon>Strongyloidoidea</taxon>
        <taxon>Steinernematidae</taxon>
        <taxon>Steinernema</taxon>
    </lineage>
</organism>
<dbReference type="GO" id="GO:0000139">
    <property type="term" value="C:Golgi membrane"/>
    <property type="evidence" value="ECO:0007669"/>
    <property type="project" value="UniProtKB-SubCell"/>
</dbReference>
<keyword evidence="4" id="KW-0808">Transferase</keyword>
<dbReference type="PANTHER" id="PTHR11214">
    <property type="entry name" value="BETA-1,3-N-ACETYLGLUCOSAMINYLTRANSFERASE"/>
    <property type="match status" value="1"/>
</dbReference>
<sequence length="311" mass="35934">MANEDPGPFLAEDYLSDMKDFLILDPMNTYTPCTDKVELLVAILSRESDYEVRRNIRKTWMSSTLYDSSRTRVMFFVAKEGSKGSSPPIIEEDVIAVNYKENYYNLPMKTYAILSYHKEHCSKAKCLLKLDSDVMVDLKGIEDLCSEQGDTPAVTGYSYDTWVPVNRNTSSKFYIPRFVYSHDYYPPYAEGPAYLLSGGNISTCLLEALHETPFFRSENFRRLPEDVIFTGIARALARVKLNFALGWSMRKDKRLFYWCRQGKPATSLVYHGVSGLAIENFWEQFYRMQEEAVNFGYLDRFVACQFYMSIA</sequence>
<dbReference type="GO" id="GO:0016758">
    <property type="term" value="F:hexosyltransferase activity"/>
    <property type="evidence" value="ECO:0007669"/>
    <property type="project" value="InterPro"/>
</dbReference>
<dbReference type="GO" id="GO:0006493">
    <property type="term" value="P:protein O-linked glycosylation"/>
    <property type="evidence" value="ECO:0007669"/>
    <property type="project" value="TreeGrafter"/>
</dbReference>
<keyword evidence="6" id="KW-0735">Signal-anchor</keyword>